<comment type="caution">
    <text evidence="1">The sequence shown here is derived from an EMBL/GenBank/DDBJ whole genome shotgun (WGS) entry which is preliminary data.</text>
</comment>
<gene>
    <name evidence="1" type="ORF">J3998_08795</name>
</gene>
<organism evidence="1 2">
    <name type="scientific">Thiomicrorhabdus marina</name>
    <dbReference type="NCBI Taxonomy" id="2818442"/>
    <lineage>
        <taxon>Bacteria</taxon>
        <taxon>Pseudomonadati</taxon>
        <taxon>Pseudomonadota</taxon>
        <taxon>Gammaproteobacteria</taxon>
        <taxon>Thiotrichales</taxon>
        <taxon>Piscirickettsiaceae</taxon>
        <taxon>Thiomicrorhabdus</taxon>
    </lineage>
</organism>
<sequence length="109" mass="12635">MTTRNRRLRKKLYLDEFAVYGFEVTAECQAGNSNNFEQFIDDFIDMIEGRDLLFSGGGDLERFDVFVVAQTRYGSPSEEDRQAVEDWLKERCTEAKAGDFVDVFYGDFD</sequence>
<dbReference type="Pfam" id="PF04320">
    <property type="entry name" value="YggL_50S_bp"/>
    <property type="match status" value="1"/>
</dbReference>
<dbReference type="PANTHER" id="PTHR38778">
    <property type="entry name" value="CYTOPLASMIC PROTEIN-RELATED"/>
    <property type="match status" value="1"/>
</dbReference>
<proteinExistence type="predicted"/>
<reference evidence="1 2" key="1">
    <citation type="submission" date="2021-03" db="EMBL/GenBank/DDBJ databases">
        <title>Thiomicrorhabdus sp.nov.,novel sulfur-oxidizing bacteria isolated from coastal sediment.</title>
        <authorList>
            <person name="Liu X."/>
        </authorList>
    </citation>
    <scope>NUCLEOTIDE SEQUENCE [LARGE SCALE GENOMIC DNA]</scope>
    <source>
        <strain evidence="1 2">6S2-11</strain>
    </source>
</reference>
<dbReference type="InterPro" id="IPR007416">
    <property type="entry name" value="YggL_50S_bp"/>
</dbReference>
<protein>
    <submittedName>
        <fullName evidence="1">YggL family protein</fullName>
    </submittedName>
</protein>
<accession>A0ABS3Q5S1</accession>
<dbReference type="PANTHER" id="PTHR38778:SF1">
    <property type="entry name" value="CYTOPLASMIC PROTEIN"/>
    <property type="match status" value="1"/>
</dbReference>
<evidence type="ECO:0000313" key="1">
    <source>
        <dbReference type="EMBL" id="MBO1927672.1"/>
    </source>
</evidence>
<dbReference type="Proteomes" id="UP000664835">
    <property type="component" value="Unassembled WGS sequence"/>
</dbReference>
<dbReference type="RefSeq" id="WP_208150239.1">
    <property type="nucleotide sequence ID" value="NZ_JAGETV010000015.1"/>
</dbReference>
<dbReference type="EMBL" id="JAGETV010000015">
    <property type="protein sequence ID" value="MBO1927672.1"/>
    <property type="molecule type" value="Genomic_DNA"/>
</dbReference>
<keyword evidence="2" id="KW-1185">Reference proteome</keyword>
<name>A0ABS3Q5S1_9GAMM</name>
<evidence type="ECO:0000313" key="2">
    <source>
        <dbReference type="Proteomes" id="UP000664835"/>
    </source>
</evidence>